<protein>
    <submittedName>
        <fullName evidence="7">Adenine-specific DNA-methyltransferase</fullName>
        <ecNumber evidence="7">2.1.1.72</ecNumber>
    </submittedName>
</protein>
<sequence length="666" mass="76970">MQKLEGQTFNVVQDNIEKLKGLFPEVFTENKIDIDKLRLALGENVEKERERYEFTWNGKTEAIQLAQKQTTGTLRPCKEESVNWDTTQNLYFEGDNLEVLRILQNSYRNKVKMIYIDPPYNTGKDFVYKDDFFDNVKSYKERMDENYKSNADTNGRYHTDWLNMIYPRMKMAKNLLKDDGILVVHIDENEVNNLTHILNEIFGEENYLGSIVWDKLNPKGDSTAVAIQHESILCYSKNKSEFVQSGGIKRKKPNALKMLKKADELFRKLGSEYVPDELTKLSRKYDIPTSILSQYKTEYNLENINSEFLNWLKKQENLSGGEAAYSKIDEYGQVFQPVSMAWPNNKKAPDDYFIPLIHPITRKECPVPEKGWRNPSQTMKKLLENKEIIFGADETTQPRRKYLLKNNLLENVPSVISYGASDDNFFKKIGLSFDNPKPYKLAMQLISSVTKDDDIVLDFFSGSATTAHAVMALNAEEGSNRKFFLVQLPEPINDKTYAFKEGFRNICELGRERIKRSAKEISNQLTTRDNIGVDLGFKTFKLDETNLKVWDEESLSIEKNLLDLVEPLKEGRTQEDVVYEILLKYGIDLTVPIEEKIIAGKTVFSVGLGYLLICLERELTLVHIEEMAKQQPARIVFYDEGFKDDAVRTNAQQILKRYGVDDIRVI</sequence>
<dbReference type="Gene3D" id="3.40.50.150">
    <property type="entry name" value="Vaccinia Virus protein VP39"/>
    <property type="match status" value="1"/>
</dbReference>
<accession>A0ABV2GB29</accession>
<reference evidence="7 8" key="1">
    <citation type="submission" date="2024-06" db="EMBL/GenBank/DDBJ databases">
        <title>Genomic Encyclopedia of Type Strains, Phase IV (KMG-IV): sequencing the most valuable type-strain genomes for metagenomic binning, comparative biology and taxonomic classification.</title>
        <authorList>
            <person name="Goeker M."/>
        </authorList>
    </citation>
    <scope>NUCLEOTIDE SEQUENCE [LARGE SCALE GENOMIC DNA]</scope>
    <source>
        <strain evidence="7 8">DSM 26128</strain>
    </source>
</reference>
<keyword evidence="4" id="KW-0949">S-adenosyl-L-methionine</keyword>
<keyword evidence="8" id="KW-1185">Reference proteome</keyword>
<keyword evidence="5" id="KW-0680">Restriction system</keyword>
<evidence type="ECO:0000256" key="4">
    <source>
        <dbReference type="ARBA" id="ARBA00022691"/>
    </source>
</evidence>
<dbReference type="Proteomes" id="UP001549099">
    <property type="component" value="Unassembled WGS sequence"/>
</dbReference>
<gene>
    <name evidence="7" type="ORF">ABID49_001409</name>
</gene>
<comment type="caution">
    <text evidence="7">The sequence shown here is derived from an EMBL/GenBank/DDBJ whole genome shotgun (WGS) entry which is preliminary data.</text>
</comment>
<evidence type="ECO:0000256" key="1">
    <source>
        <dbReference type="ARBA" id="ARBA00006594"/>
    </source>
</evidence>
<dbReference type="PRINTS" id="PR00506">
    <property type="entry name" value="D21N6MTFRASE"/>
</dbReference>
<keyword evidence="2 7" id="KW-0489">Methyltransferase</keyword>
<dbReference type="InterPro" id="IPR002052">
    <property type="entry name" value="DNA_methylase_N6_adenine_CS"/>
</dbReference>
<dbReference type="InterPro" id="IPR002941">
    <property type="entry name" value="DNA_methylase_N4/N6"/>
</dbReference>
<dbReference type="SUPFAM" id="SSF53335">
    <property type="entry name" value="S-adenosyl-L-methionine-dependent methyltransferases"/>
    <property type="match status" value="1"/>
</dbReference>
<dbReference type="PIRSF" id="PIRSF015855">
    <property type="entry name" value="TypeIII_Mtase_mKpnI"/>
    <property type="match status" value="1"/>
</dbReference>
<dbReference type="EMBL" id="JBEPLW010000008">
    <property type="protein sequence ID" value="MET3575504.1"/>
    <property type="molecule type" value="Genomic_DNA"/>
</dbReference>
<dbReference type="RefSeq" id="WP_354196713.1">
    <property type="nucleotide sequence ID" value="NZ_JBEPLW010000008.1"/>
</dbReference>
<dbReference type="Pfam" id="PF01555">
    <property type="entry name" value="N6_N4_Mtase"/>
    <property type="match status" value="1"/>
</dbReference>
<organism evidence="7 8">
    <name type="scientific">Bhargavaea ullalensis</name>
    <dbReference type="NCBI Taxonomy" id="1265685"/>
    <lineage>
        <taxon>Bacteria</taxon>
        <taxon>Bacillati</taxon>
        <taxon>Bacillota</taxon>
        <taxon>Bacilli</taxon>
        <taxon>Bacillales</taxon>
        <taxon>Caryophanaceae</taxon>
        <taxon>Bhargavaea</taxon>
    </lineage>
</organism>
<feature type="domain" description="DNA methylase N-4/N-6" evidence="6">
    <location>
        <begin position="111"/>
        <end position="475"/>
    </location>
</feature>
<comment type="similarity">
    <text evidence="1">Belongs to the N(4)/N(6)-methyltransferase family.</text>
</comment>
<dbReference type="InterPro" id="IPR029063">
    <property type="entry name" value="SAM-dependent_MTases_sf"/>
</dbReference>
<evidence type="ECO:0000259" key="6">
    <source>
        <dbReference type="Pfam" id="PF01555"/>
    </source>
</evidence>
<keyword evidence="3 7" id="KW-0808">Transferase</keyword>
<name>A0ABV2GB29_9BACL</name>
<dbReference type="EC" id="2.1.1.72" evidence="7"/>
<evidence type="ECO:0000313" key="8">
    <source>
        <dbReference type="Proteomes" id="UP001549099"/>
    </source>
</evidence>
<dbReference type="InterPro" id="IPR002295">
    <property type="entry name" value="N4/N6-MTase_EcoPI_Mod-like"/>
</dbReference>
<evidence type="ECO:0000256" key="5">
    <source>
        <dbReference type="ARBA" id="ARBA00022747"/>
    </source>
</evidence>
<dbReference type="GO" id="GO:0009007">
    <property type="term" value="F:site-specific DNA-methyltransferase (adenine-specific) activity"/>
    <property type="evidence" value="ECO:0007669"/>
    <property type="project" value="UniProtKB-EC"/>
</dbReference>
<evidence type="ECO:0000313" key="7">
    <source>
        <dbReference type="EMBL" id="MET3575504.1"/>
    </source>
</evidence>
<evidence type="ECO:0000256" key="2">
    <source>
        <dbReference type="ARBA" id="ARBA00022603"/>
    </source>
</evidence>
<evidence type="ECO:0000256" key="3">
    <source>
        <dbReference type="ARBA" id="ARBA00022679"/>
    </source>
</evidence>
<dbReference type="PROSITE" id="PS00092">
    <property type="entry name" value="N6_MTASE"/>
    <property type="match status" value="1"/>
</dbReference>
<proteinExistence type="inferred from homology"/>
<dbReference type="GO" id="GO:0032259">
    <property type="term" value="P:methylation"/>
    <property type="evidence" value="ECO:0007669"/>
    <property type="project" value="UniProtKB-KW"/>
</dbReference>